<dbReference type="SUPFAM" id="SSF55729">
    <property type="entry name" value="Acyl-CoA N-acyltransferases (Nat)"/>
    <property type="match status" value="1"/>
</dbReference>
<dbReference type="PANTHER" id="PTHR43415:SF3">
    <property type="entry name" value="GNAT-FAMILY ACETYLTRANSFERASE"/>
    <property type="match status" value="1"/>
</dbReference>
<dbReference type="Proteomes" id="UP000031366">
    <property type="component" value="Unassembled WGS sequence"/>
</dbReference>
<organism evidence="2 3">
    <name type="scientific">Clostridium argentinense CDC 2741</name>
    <dbReference type="NCBI Taxonomy" id="1418104"/>
    <lineage>
        <taxon>Bacteria</taxon>
        <taxon>Bacillati</taxon>
        <taxon>Bacillota</taxon>
        <taxon>Clostridia</taxon>
        <taxon>Eubacteriales</taxon>
        <taxon>Clostridiaceae</taxon>
        <taxon>Clostridium</taxon>
    </lineage>
</organism>
<evidence type="ECO:0000259" key="1">
    <source>
        <dbReference type="PROSITE" id="PS51186"/>
    </source>
</evidence>
<dbReference type="STRING" id="29341.RSJ17_12790"/>
<proteinExistence type="predicted"/>
<dbReference type="Pfam" id="PF13302">
    <property type="entry name" value="Acetyltransf_3"/>
    <property type="match status" value="1"/>
</dbReference>
<keyword evidence="2" id="KW-0808">Transferase</keyword>
<dbReference type="NCBIfam" id="TIGR03585">
    <property type="entry name" value="PseH"/>
    <property type="match status" value="1"/>
</dbReference>
<dbReference type="GO" id="GO:0016747">
    <property type="term" value="F:acyltransferase activity, transferring groups other than amino-acyl groups"/>
    <property type="evidence" value="ECO:0007669"/>
    <property type="project" value="InterPro"/>
</dbReference>
<dbReference type="InterPro" id="IPR020036">
    <property type="entry name" value="PseH"/>
</dbReference>
<comment type="caution">
    <text evidence="2">The sequence shown here is derived from an EMBL/GenBank/DDBJ whole genome shotgun (WGS) entry which is preliminary data.</text>
</comment>
<reference evidence="2 3" key="1">
    <citation type="journal article" date="2015" name="Infect. Genet. Evol.">
        <title>Genomic sequences of six botulinum neurotoxin-producing strains representing three clostridial species illustrate the mobility and diversity of botulinum neurotoxin genes.</title>
        <authorList>
            <person name="Smith T.J."/>
            <person name="Hill K.K."/>
            <person name="Xie G."/>
            <person name="Foley B.T."/>
            <person name="Williamson C.H."/>
            <person name="Foster J.T."/>
            <person name="Johnson S.L."/>
            <person name="Chertkov O."/>
            <person name="Teshima H."/>
            <person name="Gibbons H.S."/>
            <person name="Johnsky L.A."/>
            <person name="Karavis M.A."/>
            <person name="Smith L.A."/>
        </authorList>
    </citation>
    <scope>NUCLEOTIDE SEQUENCE [LARGE SCALE GENOMIC DNA]</scope>
    <source>
        <strain evidence="2 3">CDC 2741</strain>
    </source>
</reference>
<dbReference type="AlphaFoldDB" id="A0A0C1R9N7"/>
<dbReference type="PANTHER" id="PTHR43415">
    <property type="entry name" value="SPERMIDINE N(1)-ACETYLTRANSFERASE"/>
    <property type="match status" value="1"/>
</dbReference>
<name>A0A0C1R9N7_9CLOT</name>
<evidence type="ECO:0000313" key="3">
    <source>
        <dbReference type="Proteomes" id="UP000031366"/>
    </source>
</evidence>
<dbReference type="OrthoDB" id="9795206at2"/>
<gene>
    <name evidence="2" type="ORF">U732_1488</name>
</gene>
<dbReference type="InterPro" id="IPR000182">
    <property type="entry name" value="GNAT_dom"/>
</dbReference>
<dbReference type="PROSITE" id="PS51186">
    <property type="entry name" value="GNAT"/>
    <property type="match status" value="1"/>
</dbReference>
<evidence type="ECO:0000313" key="2">
    <source>
        <dbReference type="EMBL" id="KIE47166.1"/>
    </source>
</evidence>
<feature type="domain" description="N-acetyltransferase" evidence="1">
    <location>
        <begin position="3"/>
        <end position="164"/>
    </location>
</feature>
<sequence length="181" mass="21417">MGLKLRKILKEDLMLIAIWRMSEEVTKYMYTDPILNYETQLKWFKNIEANPFARYWVITYNEKPIGVLSITNIDMINKRCSWAYYIGDTSLRGKGIGKILECNIYDYVFEILNLNKLCCEVLEFNERVIEIHKKYGSEVEGVFKEHIIKNGKPHNVVVMGITKDKWKTIKDLYSYEAIEIQ</sequence>
<dbReference type="InterPro" id="IPR016181">
    <property type="entry name" value="Acyl_CoA_acyltransferase"/>
</dbReference>
<dbReference type="EMBL" id="AYSO01000015">
    <property type="protein sequence ID" value="KIE47166.1"/>
    <property type="molecule type" value="Genomic_DNA"/>
</dbReference>
<dbReference type="RefSeq" id="WP_039632513.1">
    <property type="nucleotide sequence ID" value="NZ_AYSO01000015.1"/>
</dbReference>
<protein>
    <submittedName>
        <fullName evidence="2">Acetyltransferase domain protein</fullName>
    </submittedName>
</protein>
<accession>A0A0C1R9N7</accession>
<dbReference type="Gene3D" id="3.40.630.30">
    <property type="match status" value="1"/>
</dbReference>
<keyword evidence="3" id="KW-1185">Reference proteome</keyword>